<protein>
    <recommendedName>
        <fullName evidence="10">Virulence sensor protein BvgS</fullName>
        <ecNumber evidence="2">2.7.13.3</ecNumber>
    </recommendedName>
</protein>
<dbReference type="Gene3D" id="3.40.50.2300">
    <property type="match status" value="3"/>
</dbReference>
<dbReference type="CDD" id="cd17546">
    <property type="entry name" value="REC_hyHK_CKI1_RcsC-like"/>
    <property type="match status" value="1"/>
</dbReference>
<keyword evidence="16" id="KW-0614">Plasmid</keyword>
<evidence type="ECO:0000256" key="2">
    <source>
        <dbReference type="ARBA" id="ARBA00012438"/>
    </source>
</evidence>
<dbReference type="InterPro" id="IPR001789">
    <property type="entry name" value="Sig_transdc_resp-reg_receiver"/>
</dbReference>
<dbReference type="Proteomes" id="UP000013966">
    <property type="component" value="Plasmid p1"/>
</dbReference>
<dbReference type="CDD" id="cd16922">
    <property type="entry name" value="HATPase_EvgS-ArcB-TorS-like"/>
    <property type="match status" value="1"/>
</dbReference>
<keyword evidence="8" id="KW-0843">Virulence</keyword>
<dbReference type="Pfam" id="PF00072">
    <property type="entry name" value="Response_reg"/>
    <property type="match status" value="3"/>
</dbReference>
<dbReference type="SUPFAM" id="SSF47384">
    <property type="entry name" value="Homodimeric domain of signal transducing histidine kinase"/>
    <property type="match status" value="1"/>
</dbReference>
<dbReference type="RefSeq" id="WP_016348857.1">
    <property type="nucleotide sequence ID" value="NC_021289.1"/>
</dbReference>
<feature type="domain" description="Histidine kinase" evidence="14">
    <location>
        <begin position="493"/>
        <end position="713"/>
    </location>
</feature>
<dbReference type="InterPro" id="IPR003594">
    <property type="entry name" value="HATPase_dom"/>
</dbReference>
<dbReference type="PROSITE" id="PS50110">
    <property type="entry name" value="RESPONSE_REGULATORY"/>
    <property type="match status" value="3"/>
</dbReference>
<comment type="catalytic activity">
    <reaction evidence="1">
        <text>ATP + protein L-histidine = ADP + protein N-phospho-L-histidine.</text>
        <dbReference type="EC" id="2.7.13.3"/>
    </reaction>
</comment>
<comment type="function">
    <text evidence="9">Member of the two-component regulatory system BvgS/BvgA. Phosphorylates BvgA via a four-step phosphorelay in response to environmental signals.</text>
</comment>
<dbReference type="InterPro" id="IPR036890">
    <property type="entry name" value="HATPase_C_sf"/>
</dbReference>
<dbReference type="EC" id="2.7.13.3" evidence="2"/>
<reference evidence="16 17" key="1">
    <citation type="journal article" date="2013" name="Genome Announc.">
        <title>Complete Genome Sequence of Burkholderia sp. Strain RPE64, Bacterial Symbiont of the Bean Bug Riptortus pedestris.</title>
        <authorList>
            <person name="Shibata T.F."/>
            <person name="Maeda T."/>
            <person name="Nikoh N."/>
            <person name="Yamaguchi K."/>
            <person name="Oshima K."/>
            <person name="Hattori M."/>
            <person name="Nishiyama T."/>
            <person name="Hasebe M."/>
            <person name="Fukatsu T."/>
            <person name="Kikuchi Y."/>
            <person name="Shigenobu S."/>
        </authorList>
    </citation>
    <scope>NUCLEOTIDE SEQUENCE [LARGE SCALE GENOMIC DNA]</scope>
    <source>
        <plasmid evidence="16 17">p1</plasmid>
    </source>
</reference>
<dbReference type="Gene3D" id="3.30.450.40">
    <property type="match status" value="1"/>
</dbReference>
<dbReference type="PRINTS" id="PR00344">
    <property type="entry name" value="BCTRLSENSOR"/>
</dbReference>
<keyword evidence="7" id="KW-0902">Two-component regulatory system</keyword>
<dbReference type="InterPro" id="IPR005467">
    <property type="entry name" value="His_kinase_dom"/>
</dbReference>
<dbReference type="Pfam" id="PF00512">
    <property type="entry name" value="HisKA"/>
    <property type="match status" value="1"/>
</dbReference>
<keyword evidence="12" id="KW-0175">Coiled coil</keyword>
<dbReference type="GO" id="GO:0000155">
    <property type="term" value="F:phosphorelay sensor kinase activity"/>
    <property type="evidence" value="ECO:0007669"/>
    <property type="project" value="InterPro"/>
</dbReference>
<keyword evidence="3 11" id="KW-0597">Phosphoprotein</keyword>
<dbReference type="InterPro" id="IPR003661">
    <property type="entry name" value="HisK_dim/P_dom"/>
</dbReference>
<feature type="modified residue" description="4-aspartylphosphate" evidence="11">
    <location>
        <position position="1080"/>
    </location>
</feature>
<dbReference type="Pfam" id="PF05227">
    <property type="entry name" value="CHASE3"/>
    <property type="match status" value="1"/>
</dbReference>
<geneLocation type="plasmid" evidence="16 17">
    <name>p1</name>
</geneLocation>
<keyword evidence="6 16" id="KW-0418">Kinase</keyword>
<dbReference type="Gene3D" id="3.30.565.10">
    <property type="entry name" value="Histidine kinase-like ATPase, C-terminal domain"/>
    <property type="match status" value="1"/>
</dbReference>
<dbReference type="InterPro" id="IPR004358">
    <property type="entry name" value="Sig_transdc_His_kin-like_C"/>
</dbReference>
<evidence type="ECO:0000259" key="15">
    <source>
        <dbReference type="PROSITE" id="PS50110"/>
    </source>
</evidence>
<organism evidence="16 17">
    <name type="scientific">Caballeronia insecticola</name>
    <dbReference type="NCBI Taxonomy" id="758793"/>
    <lineage>
        <taxon>Bacteria</taxon>
        <taxon>Pseudomonadati</taxon>
        <taxon>Pseudomonadota</taxon>
        <taxon>Betaproteobacteria</taxon>
        <taxon>Burkholderiales</taxon>
        <taxon>Burkholderiaceae</taxon>
        <taxon>Caballeronia</taxon>
    </lineage>
</organism>
<dbReference type="PANTHER" id="PTHR45339">
    <property type="entry name" value="HYBRID SIGNAL TRANSDUCTION HISTIDINE KINASE J"/>
    <property type="match status" value="1"/>
</dbReference>
<dbReference type="SMART" id="SM00388">
    <property type="entry name" value="HisKA"/>
    <property type="match status" value="1"/>
</dbReference>
<feature type="domain" description="Response regulatory" evidence="15">
    <location>
        <begin position="762"/>
        <end position="875"/>
    </location>
</feature>
<keyword evidence="5" id="KW-0732">Signal</keyword>
<keyword evidence="13" id="KW-0472">Membrane</keyword>
<feature type="modified residue" description="4-aspartylphosphate" evidence="11">
    <location>
        <position position="933"/>
    </location>
</feature>
<keyword evidence="17" id="KW-1185">Reference proteome</keyword>
<evidence type="ECO:0000256" key="11">
    <source>
        <dbReference type="PROSITE-ProRule" id="PRU00169"/>
    </source>
</evidence>
<dbReference type="CDD" id="cd19410">
    <property type="entry name" value="HK9-like_sensor"/>
    <property type="match status" value="1"/>
</dbReference>
<evidence type="ECO:0000256" key="9">
    <source>
        <dbReference type="ARBA" id="ARBA00058004"/>
    </source>
</evidence>
<dbReference type="SUPFAM" id="SSF52172">
    <property type="entry name" value="CheY-like"/>
    <property type="match status" value="3"/>
</dbReference>
<dbReference type="OrthoDB" id="9796305at2"/>
<feature type="domain" description="Response regulatory" evidence="15">
    <location>
        <begin position="884"/>
        <end position="1000"/>
    </location>
</feature>
<keyword evidence="13" id="KW-0812">Transmembrane</keyword>
<evidence type="ECO:0000313" key="17">
    <source>
        <dbReference type="Proteomes" id="UP000013966"/>
    </source>
</evidence>
<dbReference type="SMART" id="SM00065">
    <property type="entry name" value="GAF"/>
    <property type="match status" value="1"/>
</dbReference>
<dbReference type="PANTHER" id="PTHR45339:SF1">
    <property type="entry name" value="HYBRID SIGNAL TRANSDUCTION HISTIDINE KINASE J"/>
    <property type="match status" value="1"/>
</dbReference>
<evidence type="ECO:0000256" key="6">
    <source>
        <dbReference type="ARBA" id="ARBA00022777"/>
    </source>
</evidence>
<dbReference type="CDD" id="cd00156">
    <property type="entry name" value="REC"/>
    <property type="match status" value="2"/>
</dbReference>
<evidence type="ECO:0000256" key="7">
    <source>
        <dbReference type="ARBA" id="ARBA00023012"/>
    </source>
</evidence>
<evidence type="ECO:0000256" key="4">
    <source>
        <dbReference type="ARBA" id="ARBA00022679"/>
    </source>
</evidence>
<dbReference type="InterPro" id="IPR007891">
    <property type="entry name" value="CHASE3"/>
</dbReference>
<dbReference type="Pfam" id="PF02518">
    <property type="entry name" value="HATPase_c"/>
    <property type="match status" value="1"/>
</dbReference>
<evidence type="ECO:0000256" key="3">
    <source>
        <dbReference type="ARBA" id="ARBA00022553"/>
    </source>
</evidence>
<dbReference type="EMBL" id="AP013061">
    <property type="protein sequence ID" value="BAN28149.1"/>
    <property type="molecule type" value="Genomic_DNA"/>
</dbReference>
<dbReference type="SUPFAM" id="SSF55781">
    <property type="entry name" value="GAF domain-like"/>
    <property type="match status" value="1"/>
</dbReference>
<evidence type="ECO:0000256" key="1">
    <source>
        <dbReference type="ARBA" id="ARBA00000085"/>
    </source>
</evidence>
<keyword evidence="13" id="KW-1133">Transmembrane helix</keyword>
<dbReference type="CDD" id="cd00082">
    <property type="entry name" value="HisKA"/>
    <property type="match status" value="1"/>
</dbReference>
<proteinExistence type="predicted"/>
<dbReference type="InterPro" id="IPR036097">
    <property type="entry name" value="HisK_dim/P_sf"/>
</dbReference>
<evidence type="ECO:0000256" key="13">
    <source>
        <dbReference type="SAM" id="Phobius"/>
    </source>
</evidence>
<reference evidence="16 17" key="2">
    <citation type="journal article" date="2018" name="Int. J. Syst. Evol. Microbiol.">
        <title>Burkholderia insecticola sp. nov., a gut symbiotic bacterium of the bean bug Riptortus pedestris.</title>
        <authorList>
            <person name="Takeshita K."/>
            <person name="Tamaki H."/>
            <person name="Ohbayashi T."/>
            <person name="Meng X.-Y."/>
            <person name="Sone T."/>
            <person name="Mitani Y."/>
            <person name="Peeters C."/>
            <person name="Kikuchi Y."/>
            <person name="Vandamme P."/>
        </authorList>
    </citation>
    <scope>NUCLEOTIDE SEQUENCE [LARGE SCALE GENOMIC DNA]</scope>
    <source>
        <strain evidence="16">RPE64</strain>
        <plasmid evidence="16 17">p1</plasmid>
    </source>
</reference>
<evidence type="ECO:0000256" key="10">
    <source>
        <dbReference type="ARBA" id="ARBA00070152"/>
    </source>
</evidence>
<evidence type="ECO:0000256" key="8">
    <source>
        <dbReference type="ARBA" id="ARBA00023026"/>
    </source>
</evidence>
<dbReference type="InterPro" id="IPR003018">
    <property type="entry name" value="GAF"/>
</dbReference>
<feature type="coiled-coil region" evidence="12">
    <location>
        <begin position="389"/>
        <end position="483"/>
    </location>
</feature>
<name>R4WUB4_9BURK</name>
<accession>R4WUB4</accession>
<dbReference type="Gene3D" id="1.10.287.130">
    <property type="match status" value="1"/>
</dbReference>
<sequence length="1151" mass="127078">MPLQSGVDEASFRRILFRNIALPLGTGVVTAVAFVALVLYLLSGINWVEHSERVIGNAQEIGRLVSEKESAIRGFLITGDEAFLAPFDTAKPKLSADIDTLAELVKDNAPQVDRLIRIRALQAQWDKVADNLLDARRNGHDAAELVRAGRGGPERAETERELAAFLNIEQTLRLERVESATRLTTIIVVVFLVLSLTLSVTLAVFGRRELMGLSGAFGAAIDEQERQTRALQEQAWLREGQTQLAERVIGRQSLDQLCQTILDFLSDYLKVSLGAFYVRDTDGALKRTASFGFDPAGATVPDSLAGVKSLVGQAVHARKLTSVNAVPSDYWKVTSALGASAPASLVIVPIENEGQTNGAIELGAMHTLTDRDQQFLSAVSGNIGDFVEAAQYRERLQRVLDETQQLNEELQMQQEELRTTNEELEQQTTALSQAQAYLANQKSELEQTNDQLAEQARVLDERNAALNSAQGELEQRADALQRASRYKSEFLANMSHELRTPLNSSLILAKLLSENKHGNLTVDQVKYAQTIYSAGNDLLNLINDILDLSKVEAGKLDLHIEDVPLQRIMDSLARTFEPLARQKKLRLDIRNEIDEYPSLTTDFRRLEQILKNLLSNAVKFTDAGAVTLTLKCAGEGAVQFVVTDTGIGIAPDQQAAIFEAFQQADGTTSRHYGGTGLGLSISRSLAHLLGGEIALRSTQGAGSTFTLTMPAVYDPESSLAALPAANIEASAPIVVDEKPAEKIEVIHVIDDDRDDTTTGRRLVLVIEDEPAFAQVLLDQAHELNYRCIVSGTASEAQKLAQERAPNAILLDIGLPDRSGLVLLQELKANPKTRHIPVHVVSASDRSDAALHLGAIGYAVKPTTREQLMSIFQRLEEKSSQKIKRVLLVEDDARQRQSIVELISDTDVEITPVEFGRDALELLKTTIFDCMIIDLKLPDMQGGDLLRRMAGIDTYSFPPVIVYTGRTLTHEEEAELMRYSQSIIIKGARSPERLLDEVTLFLHKVETDLSADRQAMLHVSRARDRVLDGRRVLLVDDDIRNIFSLSSALEHQGLKVEIGRNGFEAIETLDKNPDIDIVLMDVMMPGMDGLEATRRIREDARFRKLPVIAITAKAMKDDQEQCLAAGASDYLAKPIDIDRLYSLLRVWMPRRV</sequence>
<evidence type="ECO:0000259" key="14">
    <source>
        <dbReference type="PROSITE" id="PS50109"/>
    </source>
</evidence>
<feature type="transmembrane region" description="Helical" evidence="13">
    <location>
        <begin position="183"/>
        <end position="205"/>
    </location>
</feature>
<dbReference type="FunFam" id="3.30.565.10:FF:000010">
    <property type="entry name" value="Sensor histidine kinase RcsC"/>
    <property type="match status" value="1"/>
</dbReference>
<dbReference type="SMART" id="SM00387">
    <property type="entry name" value="HATPase_c"/>
    <property type="match status" value="1"/>
</dbReference>
<gene>
    <name evidence="16" type="ORF">BRPE64_DCDS12130</name>
</gene>
<dbReference type="InterPro" id="IPR011006">
    <property type="entry name" value="CheY-like_superfamily"/>
</dbReference>
<dbReference type="PATRIC" id="fig|758793.3.peg.6354"/>
<evidence type="ECO:0000256" key="12">
    <source>
        <dbReference type="SAM" id="Coils"/>
    </source>
</evidence>
<dbReference type="SMART" id="SM00448">
    <property type="entry name" value="REC"/>
    <property type="match status" value="3"/>
</dbReference>
<dbReference type="InterPro" id="IPR029016">
    <property type="entry name" value="GAF-like_dom_sf"/>
</dbReference>
<keyword evidence="4" id="KW-0808">Transferase</keyword>
<dbReference type="PROSITE" id="PS50109">
    <property type="entry name" value="HIS_KIN"/>
    <property type="match status" value="1"/>
</dbReference>
<dbReference type="AlphaFoldDB" id="R4WUB4"/>
<dbReference type="SUPFAM" id="SSF55874">
    <property type="entry name" value="ATPase domain of HSP90 chaperone/DNA topoisomerase II/histidine kinase"/>
    <property type="match status" value="1"/>
</dbReference>
<evidence type="ECO:0000313" key="16">
    <source>
        <dbReference type="EMBL" id="BAN28149.1"/>
    </source>
</evidence>
<evidence type="ECO:0000256" key="5">
    <source>
        <dbReference type="ARBA" id="ARBA00022729"/>
    </source>
</evidence>
<dbReference type="HOGENOM" id="CLU_000445_127_0_4"/>
<feature type="domain" description="Response regulatory" evidence="15">
    <location>
        <begin position="1030"/>
        <end position="1147"/>
    </location>
</feature>
<feature type="modified residue" description="4-aspartylphosphate" evidence="11">
    <location>
        <position position="811"/>
    </location>
</feature>
<dbReference type="KEGG" id="buo:BRPE64_DCDS12130"/>
<feature type="transmembrane region" description="Helical" evidence="13">
    <location>
        <begin position="20"/>
        <end position="42"/>
    </location>
</feature>
<dbReference type="Pfam" id="PF13185">
    <property type="entry name" value="GAF_2"/>
    <property type="match status" value="1"/>
</dbReference>